<keyword evidence="3" id="KW-1185">Reference proteome</keyword>
<dbReference type="AlphaFoldDB" id="A0A8G0LSN8"/>
<reference evidence="2 3" key="1">
    <citation type="journal article" date="2021" name="BMC Genomics">
        <title>Telomere-to-telomere genome assembly of asparaginase-producing Trichoderma simmonsii.</title>
        <authorList>
            <person name="Chung D."/>
            <person name="Kwon Y.M."/>
            <person name="Yang Y."/>
        </authorList>
    </citation>
    <scope>NUCLEOTIDE SEQUENCE [LARGE SCALE GENOMIC DNA]</scope>
    <source>
        <strain evidence="2 3">GH-Sj1</strain>
    </source>
</reference>
<gene>
    <name evidence="2" type="ORF">H0G86_013118</name>
</gene>
<protein>
    <submittedName>
        <fullName evidence="2">Uncharacterized protein</fullName>
    </submittedName>
</protein>
<name>A0A8G0LSN8_9HYPO</name>
<dbReference type="Proteomes" id="UP000826661">
    <property type="component" value="Chromosome VII"/>
</dbReference>
<proteinExistence type="predicted"/>
<sequence>MALTDDEDEDEDEHSYPYPEGLLDAATHGAELDGSDSVSVTVPPSFEFSMSVRVE</sequence>
<evidence type="ECO:0000256" key="1">
    <source>
        <dbReference type="SAM" id="MobiDB-lite"/>
    </source>
</evidence>
<evidence type="ECO:0000313" key="2">
    <source>
        <dbReference type="EMBL" id="QYT06258.1"/>
    </source>
</evidence>
<accession>A0A8G0LSN8</accession>
<organism evidence="2 3">
    <name type="scientific">Trichoderma simmonsii</name>
    <dbReference type="NCBI Taxonomy" id="1491479"/>
    <lineage>
        <taxon>Eukaryota</taxon>
        <taxon>Fungi</taxon>
        <taxon>Dikarya</taxon>
        <taxon>Ascomycota</taxon>
        <taxon>Pezizomycotina</taxon>
        <taxon>Sordariomycetes</taxon>
        <taxon>Hypocreomycetidae</taxon>
        <taxon>Hypocreales</taxon>
        <taxon>Hypocreaceae</taxon>
        <taxon>Trichoderma</taxon>
    </lineage>
</organism>
<feature type="compositionally biased region" description="Acidic residues" evidence="1">
    <location>
        <begin position="1"/>
        <end position="13"/>
    </location>
</feature>
<dbReference type="EMBL" id="CP075870">
    <property type="protein sequence ID" value="QYT06258.1"/>
    <property type="molecule type" value="Genomic_DNA"/>
</dbReference>
<evidence type="ECO:0000313" key="3">
    <source>
        <dbReference type="Proteomes" id="UP000826661"/>
    </source>
</evidence>
<feature type="region of interest" description="Disordered" evidence="1">
    <location>
        <begin position="1"/>
        <end position="38"/>
    </location>
</feature>